<evidence type="ECO:0000259" key="5">
    <source>
        <dbReference type="PROSITE" id="PS50404"/>
    </source>
</evidence>
<dbReference type="FunFam" id="3.40.30.10:FF:000016">
    <property type="entry name" value="Glutathione S-transferase F2"/>
    <property type="match status" value="1"/>
</dbReference>
<dbReference type="InterPro" id="IPR034347">
    <property type="entry name" value="GST_Phi_C"/>
</dbReference>
<dbReference type="FunFam" id="1.20.1050.10:FF:000004">
    <property type="entry name" value="Glutathione S-transferase F2"/>
    <property type="match status" value="1"/>
</dbReference>
<keyword evidence="8" id="KW-1185">Reference proteome</keyword>
<organism evidence="7 8">
    <name type="scientific">Rhynchospora breviuscula</name>
    <dbReference type="NCBI Taxonomy" id="2022672"/>
    <lineage>
        <taxon>Eukaryota</taxon>
        <taxon>Viridiplantae</taxon>
        <taxon>Streptophyta</taxon>
        <taxon>Embryophyta</taxon>
        <taxon>Tracheophyta</taxon>
        <taxon>Spermatophyta</taxon>
        <taxon>Magnoliopsida</taxon>
        <taxon>Liliopsida</taxon>
        <taxon>Poales</taxon>
        <taxon>Cyperaceae</taxon>
        <taxon>Cyperoideae</taxon>
        <taxon>Rhynchosporeae</taxon>
        <taxon>Rhynchospora</taxon>
    </lineage>
</organism>
<dbReference type="GO" id="GO:0009635">
    <property type="term" value="P:response to herbicide"/>
    <property type="evidence" value="ECO:0007669"/>
    <property type="project" value="UniProtKB-ARBA"/>
</dbReference>
<dbReference type="PROSITE" id="PS50405">
    <property type="entry name" value="GST_CTER"/>
    <property type="match status" value="1"/>
</dbReference>
<gene>
    <name evidence="7" type="ORF">LUZ63_019142</name>
</gene>
<dbReference type="Gene3D" id="1.20.1050.10">
    <property type="match status" value="1"/>
</dbReference>
<dbReference type="EMBL" id="JAMQYH010000005">
    <property type="protein sequence ID" value="KAJ1687752.1"/>
    <property type="molecule type" value="Genomic_DNA"/>
</dbReference>
<dbReference type="PANTHER" id="PTHR43900">
    <property type="entry name" value="GLUTATHIONE S-TRANSFERASE RHO"/>
    <property type="match status" value="1"/>
</dbReference>
<dbReference type="CDD" id="cd03053">
    <property type="entry name" value="GST_N_Phi"/>
    <property type="match status" value="1"/>
</dbReference>
<comment type="similarity">
    <text evidence="1">Belongs to the GST superfamily. Phi family.</text>
</comment>
<dbReference type="SFLD" id="SFLDS00019">
    <property type="entry name" value="Glutathione_Transferase_(cytos"/>
    <property type="match status" value="1"/>
</dbReference>
<evidence type="ECO:0000256" key="3">
    <source>
        <dbReference type="ARBA" id="ARBA00022679"/>
    </source>
</evidence>
<comment type="catalytic activity">
    <reaction evidence="4">
        <text>RX + glutathione = an S-substituted glutathione + a halide anion + H(+)</text>
        <dbReference type="Rhea" id="RHEA:16437"/>
        <dbReference type="ChEBI" id="CHEBI:15378"/>
        <dbReference type="ChEBI" id="CHEBI:16042"/>
        <dbReference type="ChEBI" id="CHEBI:17792"/>
        <dbReference type="ChEBI" id="CHEBI:57925"/>
        <dbReference type="ChEBI" id="CHEBI:90779"/>
        <dbReference type="EC" id="2.5.1.18"/>
    </reaction>
</comment>
<accession>A0A9Q0C5M8</accession>
<dbReference type="GO" id="GO:0004364">
    <property type="term" value="F:glutathione transferase activity"/>
    <property type="evidence" value="ECO:0007669"/>
    <property type="project" value="UniProtKB-EC"/>
</dbReference>
<comment type="caution">
    <text evidence="7">The sequence shown here is derived from an EMBL/GenBank/DDBJ whole genome shotgun (WGS) entry which is preliminary data.</text>
</comment>
<dbReference type="GO" id="GO:0005737">
    <property type="term" value="C:cytoplasm"/>
    <property type="evidence" value="ECO:0007669"/>
    <property type="project" value="TreeGrafter"/>
</dbReference>
<evidence type="ECO:0000259" key="6">
    <source>
        <dbReference type="PROSITE" id="PS50405"/>
    </source>
</evidence>
<protein>
    <recommendedName>
        <fullName evidence="2">glutathione transferase</fullName>
        <ecNumber evidence="2">2.5.1.18</ecNumber>
    </recommendedName>
</protein>
<evidence type="ECO:0000313" key="8">
    <source>
        <dbReference type="Proteomes" id="UP001151287"/>
    </source>
</evidence>
<dbReference type="Gene3D" id="3.40.30.10">
    <property type="entry name" value="Glutaredoxin"/>
    <property type="match status" value="1"/>
</dbReference>
<dbReference type="InterPro" id="IPR040079">
    <property type="entry name" value="Glutathione_S-Trfase"/>
</dbReference>
<dbReference type="OrthoDB" id="249703at2759"/>
<dbReference type="InterPro" id="IPR036249">
    <property type="entry name" value="Thioredoxin-like_sf"/>
</dbReference>
<evidence type="ECO:0000256" key="4">
    <source>
        <dbReference type="ARBA" id="ARBA00047960"/>
    </source>
</evidence>
<dbReference type="EC" id="2.5.1.18" evidence="2"/>
<evidence type="ECO:0000256" key="1">
    <source>
        <dbReference type="ARBA" id="ARBA00010128"/>
    </source>
</evidence>
<name>A0A9Q0C5M8_9POAL</name>
<dbReference type="InterPro" id="IPR036282">
    <property type="entry name" value="Glutathione-S-Trfase_C_sf"/>
</dbReference>
<sequence length="214" mass="24903">MGMKVYGLTRAPNLARVLISLEEVRAEYEIVPVDFATREHKSQAHLVRNPFGEVPAFQDDDVMLFESRAISRYILRKYKSELLREDAPKEAASVDVWLDVEYGKYSVPTGAIIYNVIVKPMYDEEVDQQVVDTNLEKLNEVLEVYEARLSQCKYLAGDFISFADLSHFPYTYYLMSTQYKSVFDSYPHVKAWWEAIMDRPSVKKIAEIMFKKEL</sequence>
<dbReference type="InterPro" id="IPR004046">
    <property type="entry name" value="GST_C"/>
</dbReference>
<dbReference type="SFLD" id="SFLDG00358">
    <property type="entry name" value="Main_(cytGST)"/>
    <property type="match status" value="1"/>
</dbReference>
<dbReference type="PANTHER" id="PTHR43900:SF49">
    <property type="entry name" value="GLUTATHIONE S-TRANSFERASE GSTF1-RELATED"/>
    <property type="match status" value="1"/>
</dbReference>
<dbReference type="Pfam" id="PF02798">
    <property type="entry name" value="GST_N"/>
    <property type="match status" value="1"/>
</dbReference>
<evidence type="ECO:0000256" key="2">
    <source>
        <dbReference type="ARBA" id="ARBA00012452"/>
    </source>
</evidence>
<feature type="domain" description="GST N-terminal" evidence="5">
    <location>
        <begin position="1"/>
        <end position="82"/>
    </location>
</feature>
<dbReference type="InterPro" id="IPR004045">
    <property type="entry name" value="Glutathione_S-Trfase_N"/>
</dbReference>
<dbReference type="CDD" id="cd03187">
    <property type="entry name" value="GST_C_Phi"/>
    <property type="match status" value="1"/>
</dbReference>
<evidence type="ECO:0000313" key="7">
    <source>
        <dbReference type="EMBL" id="KAJ1687752.1"/>
    </source>
</evidence>
<keyword evidence="3" id="KW-0808">Transferase</keyword>
<dbReference type="AlphaFoldDB" id="A0A9Q0C5M8"/>
<proteinExistence type="inferred from homology"/>
<dbReference type="GO" id="GO:0043295">
    <property type="term" value="F:glutathione binding"/>
    <property type="evidence" value="ECO:0007669"/>
    <property type="project" value="TreeGrafter"/>
</dbReference>
<dbReference type="InterPro" id="IPR010987">
    <property type="entry name" value="Glutathione-S-Trfase_C-like"/>
</dbReference>
<dbReference type="SUPFAM" id="SSF52833">
    <property type="entry name" value="Thioredoxin-like"/>
    <property type="match status" value="1"/>
</dbReference>
<dbReference type="Pfam" id="PF00043">
    <property type="entry name" value="GST_C"/>
    <property type="match status" value="1"/>
</dbReference>
<dbReference type="PROSITE" id="PS50404">
    <property type="entry name" value="GST_NTER"/>
    <property type="match status" value="1"/>
</dbReference>
<reference evidence="7" key="1">
    <citation type="journal article" date="2022" name="Cell">
        <title>Repeat-based holocentromeres influence genome architecture and karyotype evolution.</title>
        <authorList>
            <person name="Hofstatter P.G."/>
            <person name="Thangavel G."/>
            <person name="Lux T."/>
            <person name="Neumann P."/>
            <person name="Vondrak T."/>
            <person name="Novak P."/>
            <person name="Zhang M."/>
            <person name="Costa L."/>
            <person name="Castellani M."/>
            <person name="Scott A."/>
            <person name="Toegelov H."/>
            <person name="Fuchs J."/>
            <person name="Mata-Sucre Y."/>
            <person name="Dias Y."/>
            <person name="Vanzela A.L.L."/>
            <person name="Huettel B."/>
            <person name="Almeida C.C.S."/>
            <person name="Simkova H."/>
            <person name="Souza G."/>
            <person name="Pedrosa-Harand A."/>
            <person name="Macas J."/>
            <person name="Mayer K.F.X."/>
            <person name="Houben A."/>
            <person name="Marques A."/>
        </authorList>
    </citation>
    <scope>NUCLEOTIDE SEQUENCE</scope>
    <source>
        <strain evidence="7">RhyBre1mFocal</strain>
    </source>
</reference>
<dbReference type="SUPFAM" id="SSF47616">
    <property type="entry name" value="GST C-terminal domain-like"/>
    <property type="match status" value="1"/>
</dbReference>
<dbReference type="GO" id="GO:0006749">
    <property type="term" value="P:glutathione metabolic process"/>
    <property type="evidence" value="ECO:0007669"/>
    <property type="project" value="TreeGrafter"/>
</dbReference>
<dbReference type="Proteomes" id="UP001151287">
    <property type="component" value="Unassembled WGS sequence"/>
</dbReference>
<feature type="domain" description="GST C-terminal" evidence="6">
    <location>
        <begin position="87"/>
        <end position="214"/>
    </location>
</feature>